<sequence>MAWDLDERLRQSNARFLVSFQRILERYNHPFEDDLLISMETLTYDTPDGQKHWEHISAKKIKTWKQELFKRNRRSQRNAETSKQQASDFEDEHPTVCQESPENSHVDASDIGGESDAEIVSVRRKFEDIHFQNSDVDDEKKQEKVKVQVDVIVQDNARNIPQWITVAPQGSLKALPSASPGRELIGNQAAVYRNKGEFSNECSSRSLWLQFSSVPISTNTVIISRDPPSPELNKSCWDSVLEEYQSADEACSWSSLTLADLYPAMVKILTRLMTKQSRRKELRYMFRCFRHKRWHSRRLKLNVTLDKIREFKSLNLKQAQSSICSDNIEDIQNRMSGNENGELCDVKCSNNNFSGLVPYSHIDTKAIKEDYSETSLEHHLVSVEGQKVSKQTHFPNVMARMGETFLVEDALQTTVTLKSSKCKGEKLACKCSSEHRFITTTASSGSTAFQLVKASKTQKTDFPDGNTLGLRSSTYSSYGNSNTFTPVTNCSLVRASNTLLINPENLTSGRLTSFQHKQSFTSLSTVPSTSNVPQKYEDAFEKLYYKLCSTAIQKPWPSTRPRSNSQNLEERGRLVKSKLRNSVSFDTHCDREFDRIYEQSCKKAVPKLPGFQSASNVRKYEGMQMSETVNALVYSPVRTLLAIPSVKRIGSFQNDIICSPGKRLKNMPEHYSPSAKHQVYHRKNITFPTAGMDSLNTYSGGSSSFFDSHSFQSQDSGFHDSSDKISLSIPGTSLQESGIANVHSGWPGAMKNCSYPRNASKHHERVYRKLSYTDGKDQNPSSSLGNFMVKTHQGAFMDCYKENVL</sequence>
<feature type="compositionally biased region" description="Polar residues" evidence="1">
    <location>
        <begin position="78"/>
        <end position="87"/>
    </location>
</feature>
<evidence type="ECO:0000256" key="1">
    <source>
        <dbReference type="SAM" id="MobiDB-lite"/>
    </source>
</evidence>
<accession>A0A8C6J8V2</accession>
<dbReference type="Proteomes" id="UP000694405">
    <property type="component" value="Chromosome 2"/>
</dbReference>
<dbReference type="GO" id="GO:0000775">
    <property type="term" value="C:chromosome, centromeric region"/>
    <property type="evidence" value="ECO:0007669"/>
    <property type="project" value="TreeGrafter"/>
</dbReference>
<gene>
    <name evidence="2" type="primary">LOC101872160</name>
</gene>
<dbReference type="Ensembl" id="ENSMUNT00000010321.2">
    <property type="protein sequence ID" value="ENSMUNP00000008944.2"/>
    <property type="gene ID" value="ENSMUNG00000007056.2"/>
</dbReference>
<protein>
    <submittedName>
        <fullName evidence="2">Uncharacterized protein</fullName>
    </submittedName>
</protein>
<name>A0A8C6J8V2_MELUD</name>
<reference evidence="2" key="2">
    <citation type="submission" date="2025-08" db="UniProtKB">
        <authorList>
            <consortium name="Ensembl"/>
        </authorList>
    </citation>
    <scope>IDENTIFICATION</scope>
</reference>
<feature type="region of interest" description="Disordered" evidence="1">
    <location>
        <begin position="71"/>
        <end position="112"/>
    </location>
</feature>
<keyword evidence="3" id="KW-1185">Reference proteome</keyword>
<dbReference type="PANTHER" id="PTHR15992:SF5">
    <property type="entry name" value="HOLLIDAY JUNCTION RECOGNITION PROTEIN"/>
    <property type="match status" value="1"/>
</dbReference>
<proteinExistence type="predicted"/>
<dbReference type="Gene3D" id="6.10.250.2320">
    <property type="match status" value="1"/>
</dbReference>
<dbReference type="GO" id="GO:0034080">
    <property type="term" value="P:CENP-A containing chromatin assembly"/>
    <property type="evidence" value="ECO:0007669"/>
    <property type="project" value="TreeGrafter"/>
</dbReference>
<reference evidence="2" key="3">
    <citation type="submission" date="2025-09" db="UniProtKB">
        <authorList>
            <consortium name="Ensembl"/>
        </authorList>
    </citation>
    <scope>IDENTIFICATION</scope>
</reference>
<accession>A0A8V5FSV2</accession>
<evidence type="ECO:0000313" key="2">
    <source>
        <dbReference type="Ensembl" id="ENSMUNP00000008944.2"/>
    </source>
</evidence>
<dbReference type="GO" id="GO:0042393">
    <property type="term" value="F:histone binding"/>
    <property type="evidence" value="ECO:0007669"/>
    <property type="project" value="TreeGrafter"/>
</dbReference>
<dbReference type="AlphaFoldDB" id="A0A8C6J8V2"/>
<evidence type="ECO:0000313" key="3">
    <source>
        <dbReference type="Proteomes" id="UP000694405"/>
    </source>
</evidence>
<reference evidence="2" key="1">
    <citation type="submission" date="2020-03" db="EMBL/GenBank/DDBJ databases">
        <title>Melopsittacus undulatus (budgerigar) genome, bMelUnd1, maternal haplotype with Z.</title>
        <authorList>
            <person name="Gedman G."/>
            <person name="Mountcastle J."/>
            <person name="Haase B."/>
            <person name="Formenti G."/>
            <person name="Wright T."/>
            <person name="Apodaca J."/>
            <person name="Pelan S."/>
            <person name="Chow W."/>
            <person name="Rhie A."/>
            <person name="Howe K."/>
            <person name="Fedrigo O."/>
            <person name="Jarvis E.D."/>
        </authorList>
    </citation>
    <scope>NUCLEOTIDE SEQUENCE [LARGE SCALE GENOMIC DNA]</scope>
</reference>
<dbReference type="PANTHER" id="PTHR15992">
    <property type="entry name" value="HOLLIDAY JUNCTION RECOGNITION PROTEIN"/>
    <property type="match status" value="1"/>
</dbReference>
<organism evidence="2 3">
    <name type="scientific">Melopsittacus undulatus</name>
    <name type="common">Budgerigar</name>
    <name type="synonym">Psittacus undulatus</name>
    <dbReference type="NCBI Taxonomy" id="13146"/>
    <lineage>
        <taxon>Eukaryota</taxon>
        <taxon>Metazoa</taxon>
        <taxon>Chordata</taxon>
        <taxon>Craniata</taxon>
        <taxon>Vertebrata</taxon>
        <taxon>Euteleostomi</taxon>
        <taxon>Archelosauria</taxon>
        <taxon>Archosauria</taxon>
        <taxon>Dinosauria</taxon>
        <taxon>Saurischia</taxon>
        <taxon>Theropoda</taxon>
        <taxon>Coelurosauria</taxon>
        <taxon>Aves</taxon>
        <taxon>Neognathae</taxon>
        <taxon>Neoaves</taxon>
        <taxon>Telluraves</taxon>
        <taxon>Australaves</taxon>
        <taxon>Psittaciformes</taxon>
        <taxon>Psittaculidae</taxon>
        <taxon>Melopsittacus</taxon>
    </lineage>
</organism>